<keyword evidence="14" id="KW-1185">Reference proteome</keyword>
<organism evidence="13 14">
    <name type="scientific">Polaribacter gangjinensis</name>
    <dbReference type="NCBI Taxonomy" id="574710"/>
    <lineage>
        <taxon>Bacteria</taxon>
        <taxon>Pseudomonadati</taxon>
        <taxon>Bacteroidota</taxon>
        <taxon>Flavobacteriia</taxon>
        <taxon>Flavobacteriales</taxon>
        <taxon>Flavobacteriaceae</taxon>
    </lineage>
</organism>
<sequence length="345" mass="39053">MKILNTIFVLNIHKFMKNKFTSSLIILLSIFLSCNDDLQKKDFVLQGEVFGTTYKITYLNASKDYQKSLDSLFYDFNQSLSTYIPTSDISKINDGNTAVEVDNYFVEVFEKSKKIHQQTDGFFDPTVGNLVNAYGFGPEKGKLNPSDSLISELMKTVGFEKVSLKNKKIYKETPNIYLDFNSIAKGFAIDIVARFFDSKNIDSYLIEIGGEIRTKGFKKDQKPWAIQIVNPSNVEEENGFTILKLSNISMATSGNYRKFRITNDGKKYVHTINPKTGLATESNLLSASVFTKTDCADADAYATAFMAMGFEKSKQFLEKNLDIKAILIYTDAFNKIQVFDNFTEN</sequence>
<dbReference type="GO" id="GO:0005886">
    <property type="term" value="C:plasma membrane"/>
    <property type="evidence" value="ECO:0007669"/>
    <property type="project" value="UniProtKB-SubCell"/>
</dbReference>
<comment type="caution">
    <text evidence="13">The sequence shown here is derived from an EMBL/GenBank/DDBJ whole genome shotgun (WGS) entry which is preliminary data.</text>
</comment>
<accession>A0A2S7WDG7</accession>
<evidence type="ECO:0000256" key="6">
    <source>
        <dbReference type="ARBA" id="ARBA00022827"/>
    </source>
</evidence>
<dbReference type="AlphaFoldDB" id="A0A2S7WDG7"/>
<dbReference type="EC" id="2.7.1.180" evidence="1 10"/>
<evidence type="ECO:0000256" key="11">
    <source>
        <dbReference type="PIRSR" id="PIRSR006268-2"/>
    </source>
</evidence>
<evidence type="ECO:0000256" key="9">
    <source>
        <dbReference type="ARBA" id="ARBA00048540"/>
    </source>
</evidence>
<evidence type="ECO:0000256" key="3">
    <source>
        <dbReference type="ARBA" id="ARBA00022630"/>
    </source>
</evidence>
<dbReference type="PROSITE" id="PS51257">
    <property type="entry name" value="PROKAR_LIPOPROTEIN"/>
    <property type="match status" value="1"/>
</dbReference>
<comment type="cofactor">
    <cofactor evidence="11">
        <name>Mg(2+)</name>
        <dbReference type="ChEBI" id="CHEBI:18420"/>
    </cofactor>
    <cofactor evidence="11">
        <name>Mn(2+)</name>
        <dbReference type="ChEBI" id="CHEBI:29035"/>
    </cofactor>
    <text evidence="11">Magnesium. Can also use manganese.</text>
</comment>
<evidence type="ECO:0000256" key="10">
    <source>
        <dbReference type="PIRNR" id="PIRNR006268"/>
    </source>
</evidence>
<protein>
    <recommendedName>
        <fullName evidence="2 10">FAD:protein FMN transferase</fullName>
        <ecNumber evidence="1 10">2.7.1.180</ecNumber>
    </recommendedName>
    <alternativeName>
        <fullName evidence="8 10">Flavin transferase</fullName>
    </alternativeName>
</protein>
<keyword evidence="12" id="KW-1003">Cell membrane</keyword>
<gene>
    <name evidence="13" type="ORF">BTO13_08675</name>
</gene>
<evidence type="ECO:0000256" key="7">
    <source>
        <dbReference type="ARBA" id="ARBA00022842"/>
    </source>
</evidence>
<evidence type="ECO:0000256" key="2">
    <source>
        <dbReference type="ARBA" id="ARBA00016337"/>
    </source>
</evidence>
<dbReference type="GO" id="GO:0016740">
    <property type="term" value="F:transferase activity"/>
    <property type="evidence" value="ECO:0007669"/>
    <property type="project" value="UniProtKB-UniRule"/>
</dbReference>
<comment type="catalytic activity">
    <reaction evidence="9 10 12">
        <text>L-threonyl-[protein] + FAD = FMN-L-threonyl-[protein] + AMP + H(+)</text>
        <dbReference type="Rhea" id="RHEA:36847"/>
        <dbReference type="Rhea" id="RHEA-COMP:11060"/>
        <dbReference type="Rhea" id="RHEA-COMP:11061"/>
        <dbReference type="ChEBI" id="CHEBI:15378"/>
        <dbReference type="ChEBI" id="CHEBI:30013"/>
        <dbReference type="ChEBI" id="CHEBI:57692"/>
        <dbReference type="ChEBI" id="CHEBI:74257"/>
        <dbReference type="ChEBI" id="CHEBI:456215"/>
        <dbReference type="EC" id="2.7.1.180"/>
    </reaction>
</comment>
<evidence type="ECO:0000256" key="12">
    <source>
        <dbReference type="RuleBase" id="RU363002"/>
    </source>
</evidence>
<dbReference type="Pfam" id="PF02424">
    <property type="entry name" value="ApbE"/>
    <property type="match status" value="1"/>
</dbReference>
<comment type="function">
    <text evidence="12">Flavin transferase that catalyzes the transfer of the FMN moiety of FAD and its covalent binding to the hydroxyl group of a threonine residue in a target flavoprotein.</text>
</comment>
<feature type="binding site" evidence="11">
    <location>
        <position position="299"/>
    </location>
    <ligand>
        <name>Mg(2+)</name>
        <dbReference type="ChEBI" id="CHEBI:18420"/>
    </ligand>
</feature>
<evidence type="ECO:0000256" key="8">
    <source>
        <dbReference type="ARBA" id="ARBA00031306"/>
    </source>
</evidence>
<dbReference type="PANTHER" id="PTHR30040">
    <property type="entry name" value="THIAMINE BIOSYNTHESIS LIPOPROTEIN APBE"/>
    <property type="match status" value="1"/>
</dbReference>
<comment type="subcellular location">
    <subcellularLocation>
        <location evidence="12">Cell inner membrane</location>
        <topology evidence="12">Lipid-anchor</topology>
        <orientation evidence="12">Periplasmic side</orientation>
    </subcellularLocation>
</comment>
<keyword evidence="12" id="KW-0997">Cell inner membrane</keyword>
<dbReference type="Proteomes" id="UP000237608">
    <property type="component" value="Unassembled WGS sequence"/>
</dbReference>
<keyword evidence="12" id="KW-0472">Membrane</keyword>
<dbReference type="InterPro" id="IPR024932">
    <property type="entry name" value="ApbE"/>
</dbReference>
<dbReference type="PANTHER" id="PTHR30040:SF2">
    <property type="entry name" value="FAD:PROTEIN FMN TRANSFERASE"/>
    <property type="match status" value="1"/>
</dbReference>
<name>A0A2S7WDG7_9FLAO</name>
<reference evidence="13 14" key="1">
    <citation type="submission" date="2016-12" db="EMBL/GenBank/DDBJ databases">
        <title>Trade-off between light-utilization and light-protection in marine flavobacteria.</title>
        <authorList>
            <person name="Kumagai Y."/>
            <person name="Yoshizawa S."/>
            <person name="Kogure K."/>
            <person name="Iwasaki W."/>
        </authorList>
    </citation>
    <scope>NUCLEOTIDE SEQUENCE [LARGE SCALE GENOMIC DNA]</scope>
    <source>
        <strain evidence="13 14">KCTC 22729</strain>
    </source>
</reference>
<dbReference type="PIRSF" id="PIRSF006268">
    <property type="entry name" value="ApbE"/>
    <property type="match status" value="1"/>
</dbReference>
<keyword evidence="3 10" id="KW-0285">Flavoprotein</keyword>
<comment type="similarity">
    <text evidence="10 12">Belongs to the ApbE family.</text>
</comment>
<evidence type="ECO:0000313" key="13">
    <source>
        <dbReference type="EMBL" id="PQJ75311.1"/>
    </source>
</evidence>
<feature type="binding site" evidence="11">
    <location>
        <position position="303"/>
    </location>
    <ligand>
        <name>Mg(2+)</name>
        <dbReference type="ChEBI" id="CHEBI:18420"/>
    </ligand>
</feature>
<proteinExistence type="inferred from homology"/>
<dbReference type="GO" id="GO:0046872">
    <property type="term" value="F:metal ion binding"/>
    <property type="evidence" value="ECO:0007669"/>
    <property type="project" value="UniProtKB-UniRule"/>
</dbReference>
<keyword evidence="12" id="KW-0449">Lipoprotein</keyword>
<keyword evidence="5 10" id="KW-0479">Metal-binding</keyword>
<evidence type="ECO:0000256" key="4">
    <source>
        <dbReference type="ARBA" id="ARBA00022679"/>
    </source>
</evidence>
<keyword evidence="6 10" id="KW-0274">FAD</keyword>
<keyword evidence="4 10" id="KW-0808">Transferase</keyword>
<keyword evidence="7 10" id="KW-0460">Magnesium</keyword>
<dbReference type="InterPro" id="IPR003374">
    <property type="entry name" value="ApbE-like_sf"/>
</dbReference>
<evidence type="ECO:0000313" key="14">
    <source>
        <dbReference type="Proteomes" id="UP000237608"/>
    </source>
</evidence>
<dbReference type="EMBL" id="MSCL01000001">
    <property type="protein sequence ID" value="PQJ75311.1"/>
    <property type="molecule type" value="Genomic_DNA"/>
</dbReference>
<evidence type="ECO:0000256" key="1">
    <source>
        <dbReference type="ARBA" id="ARBA00011955"/>
    </source>
</evidence>
<dbReference type="Gene3D" id="3.10.520.10">
    <property type="entry name" value="ApbE-like domains"/>
    <property type="match status" value="1"/>
</dbReference>
<evidence type="ECO:0000256" key="5">
    <source>
        <dbReference type="ARBA" id="ARBA00022723"/>
    </source>
</evidence>
<dbReference type="SUPFAM" id="SSF143631">
    <property type="entry name" value="ApbE-like"/>
    <property type="match status" value="1"/>
</dbReference>
<feature type="binding site" evidence="11">
    <location>
        <position position="182"/>
    </location>
    <ligand>
        <name>Mg(2+)</name>
        <dbReference type="ChEBI" id="CHEBI:18420"/>
    </ligand>
</feature>